<evidence type="ECO:0000256" key="1">
    <source>
        <dbReference type="SAM" id="MobiDB-lite"/>
    </source>
</evidence>
<dbReference type="Proteomes" id="UP001597180">
    <property type="component" value="Unassembled WGS sequence"/>
</dbReference>
<reference evidence="3" key="1">
    <citation type="journal article" date="2019" name="Int. J. Syst. Evol. Microbiol.">
        <title>The Global Catalogue of Microorganisms (GCM) 10K type strain sequencing project: providing services to taxonomists for standard genome sequencing and annotation.</title>
        <authorList>
            <consortium name="The Broad Institute Genomics Platform"/>
            <consortium name="The Broad Institute Genome Sequencing Center for Infectious Disease"/>
            <person name="Wu L."/>
            <person name="Ma J."/>
        </authorList>
    </citation>
    <scope>NUCLEOTIDE SEQUENCE [LARGE SCALE GENOMIC DNA]</scope>
    <source>
        <strain evidence="3">CCUG 53270</strain>
    </source>
</reference>
<accession>A0ABW3UTZ7</accession>
<name>A0ABW3UTZ7_9BACL</name>
<sequence>MRHMKDVLWGLVHDSTWNRLVTIQTGCAEEIMEAVRRTFGREAEITAARNNGYGVTINTLRLVISRLEETELTDLIMQIDVEAVVDVVPAHGREVRRGRWKRHTKSDLPDVSKYGNELSD</sequence>
<feature type="region of interest" description="Disordered" evidence="1">
    <location>
        <begin position="96"/>
        <end position="120"/>
    </location>
</feature>
<keyword evidence="3" id="KW-1185">Reference proteome</keyword>
<comment type="caution">
    <text evidence="2">The sequence shown here is derived from an EMBL/GenBank/DDBJ whole genome shotgun (WGS) entry which is preliminary data.</text>
</comment>
<evidence type="ECO:0000313" key="3">
    <source>
        <dbReference type="Proteomes" id="UP001597180"/>
    </source>
</evidence>
<organism evidence="2 3">
    <name type="scientific">Paenibacillus vulneris</name>
    <dbReference type="NCBI Taxonomy" id="1133364"/>
    <lineage>
        <taxon>Bacteria</taxon>
        <taxon>Bacillati</taxon>
        <taxon>Bacillota</taxon>
        <taxon>Bacilli</taxon>
        <taxon>Bacillales</taxon>
        <taxon>Paenibacillaceae</taxon>
        <taxon>Paenibacillus</taxon>
    </lineage>
</organism>
<dbReference type="RefSeq" id="WP_345587832.1">
    <property type="nucleotide sequence ID" value="NZ_BAABJG010000014.1"/>
</dbReference>
<protein>
    <submittedName>
        <fullName evidence="2">Uncharacterized protein</fullName>
    </submittedName>
</protein>
<dbReference type="EMBL" id="JBHTLU010000036">
    <property type="protein sequence ID" value="MFD1223749.1"/>
    <property type="molecule type" value="Genomic_DNA"/>
</dbReference>
<gene>
    <name evidence="2" type="ORF">ACFQ4B_26865</name>
</gene>
<evidence type="ECO:0000313" key="2">
    <source>
        <dbReference type="EMBL" id="MFD1223749.1"/>
    </source>
</evidence>
<proteinExistence type="predicted"/>